<keyword evidence="1" id="KW-0175">Coiled coil</keyword>
<protein>
    <submittedName>
        <fullName evidence="2">Uncharacterized protein</fullName>
    </submittedName>
</protein>
<dbReference type="RefSeq" id="WP_191158907.1">
    <property type="nucleotide sequence ID" value="NZ_JACXAI010000017.1"/>
</dbReference>
<dbReference type="EMBL" id="JACXAI010000017">
    <property type="protein sequence ID" value="MBD1381310.1"/>
    <property type="molecule type" value="Genomic_DNA"/>
</dbReference>
<organism evidence="2 3">
    <name type="scientific">Metabacillus arenae</name>
    <dbReference type="NCBI Taxonomy" id="2771434"/>
    <lineage>
        <taxon>Bacteria</taxon>
        <taxon>Bacillati</taxon>
        <taxon>Bacillota</taxon>
        <taxon>Bacilli</taxon>
        <taxon>Bacillales</taxon>
        <taxon>Bacillaceae</taxon>
        <taxon>Metabacillus</taxon>
    </lineage>
</organism>
<sequence>MEKSQSNLNTPHFEIDDQKTFFLKSELERYKQQVEQLQSQYYYQKSEKLKRVNEELEMKISQLYEELKANEEYEEELSKDRLSLMNEKNKLEAKLQNQQDLFIHESLQYKQVLKQHEQLTNQRTELISETKYLKNELEQAKSKVSALESELHKEIGENNLIKDELTTKEKQLERLNGEFDLVNHHYHIMKTQLDESQENNQKLLTEILNRTTAFEQIFEQIKEINERFEQTNKQLAEAESSRKKWFFKTSESYKKQLSQDKEFYAERIMDIQSAMNEQKETLEKMKKTLGTEKLANKKISISFNKDEPTQKLTPPKERKITNFSIDQVAKRSQKRFKVKSYHGQVHRRSQKYK</sequence>
<accession>A0A926NHT3</accession>
<dbReference type="Proteomes" id="UP000626844">
    <property type="component" value="Unassembled WGS sequence"/>
</dbReference>
<keyword evidence="3" id="KW-1185">Reference proteome</keyword>
<reference evidence="2" key="1">
    <citation type="submission" date="2020-09" db="EMBL/GenBank/DDBJ databases">
        <title>A novel bacterium of genus Bacillus, isolated from South China Sea.</title>
        <authorList>
            <person name="Huang H."/>
            <person name="Mo K."/>
            <person name="Hu Y."/>
        </authorList>
    </citation>
    <scope>NUCLEOTIDE SEQUENCE</scope>
    <source>
        <strain evidence="2">IB182487</strain>
    </source>
</reference>
<evidence type="ECO:0000256" key="1">
    <source>
        <dbReference type="SAM" id="Coils"/>
    </source>
</evidence>
<evidence type="ECO:0000313" key="3">
    <source>
        <dbReference type="Proteomes" id="UP000626844"/>
    </source>
</evidence>
<proteinExistence type="predicted"/>
<evidence type="ECO:0000313" key="2">
    <source>
        <dbReference type="EMBL" id="MBD1381310.1"/>
    </source>
</evidence>
<name>A0A926NHT3_9BACI</name>
<gene>
    <name evidence="2" type="ORF">IC621_13805</name>
</gene>
<feature type="coiled-coil region" evidence="1">
    <location>
        <begin position="20"/>
        <end position="241"/>
    </location>
</feature>
<dbReference type="AlphaFoldDB" id="A0A926NHT3"/>
<comment type="caution">
    <text evidence="2">The sequence shown here is derived from an EMBL/GenBank/DDBJ whole genome shotgun (WGS) entry which is preliminary data.</text>
</comment>